<dbReference type="AlphaFoldDB" id="A0A653RRV4"/>
<reference evidence="1 2" key="1">
    <citation type="submission" date="2019-10" db="EMBL/GenBank/DDBJ databases">
        <authorList>
            <person name="Karimi E."/>
        </authorList>
    </citation>
    <scope>NUCLEOTIDE SEQUENCE [LARGE SCALE GENOMIC DNA]</scope>
    <source>
        <strain evidence="1">Maribacter sp. 151</strain>
    </source>
</reference>
<evidence type="ECO:0000313" key="2">
    <source>
        <dbReference type="Proteomes" id="UP000430202"/>
    </source>
</evidence>
<accession>A0A653RRV4</accession>
<dbReference type="Proteomes" id="UP000430202">
    <property type="component" value="Unassembled WGS sequence"/>
</dbReference>
<keyword evidence="2" id="KW-1185">Reference proteome</keyword>
<evidence type="ECO:0000313" key="1">
    <source>
        <dbReference type="EMBL" id="VXB57023.1"/>
    </source>
</evidence>
<sequence>MFKTLVSFLCNNELVGTRLLTEKLLIATNYVCKRVDIMFVNVFWCDIC</sequence>
<dbReference type="EMBL" id="CABWLR010000003">
    <property type="protein sequence ID" value="VXB57023.1"/>
    <property type="molecule type" value="Genomic_DNA"/>
</dbReference>
<organism evidence="1 2">
    <name type="scientific">Maribacter litoralis</name>
    <dbReference type="NCBI Taxonomy" id="2059726"/>
    <lineage>
        <taxon>Bacteria</taxon>
        <taxon>Pseudomonadati</taxon>
        <taxon>Bacteroidota</taxon>
        <taxon>Flavobacteriia</taxon>
        <taxon>Flavobacteriales</taxon>
        <taxon>Flavobacteriaceae</taxon>
        <taxon>Maribacter</taxon>
    </lineage>
</organism>
<protein>
    <submittedName>
        <fullName evidence="1">Uncharacterized protein</fullName>
    </submittedName>
</protein>
<gene>
    <name evidence="1" type="ORF">MARI151_30030</name>
</gene>
<proteinExistence type="predicted"/>
<name>A0A653RRV4_9FLAO</name>